<dbReference type="Pfam" id="PF00150">
    <property type="entry name" value="Cellulase"/>
    <property type="match status" value="1"/>
</dbReference>
<dbReference type="EC" id="3.2.1.4" evidence="2"/>
<dbReference type="Proteomes" id="UP001527866">
    <property type="component" value="Unassembled WGS sequence"/>
</dbReference>
<keyword evidence="9" id="KW-1185">Reference proteome</keyword>
<reference evidence="8 9" key="1">
    <citation type="submission" date="2023-01" db="EMBL/GenBank/DDBJ databases">
        <title>Draft genome sequence of Nocardiopsis sp. RSe5-2 isolated from halophytes.</title>
        <authorList>
            <person name="Duangmal K."/>
            <person name="Chantavorakit T."/>
        </authorList>
    </citation>
    <scope>NUCLEOTIDE SEQUENCE [LARGE SCALE GENOMIC DNA]</scope>
    <source>
        <strain evidence="8 9">RSe5-2</strain>
    </source>
</reference>
<dbReference type="RefSeq" id="WP_270687928.1">
    <property type="nucleotide sequence ID" value="NZ_JAQFWQ010000068.1"/>
</dbReference>
<evidence type="ECO:0000256" key="2">
    <source>
        <dbReference type="ARBA" id="ARBA00012601"/>
    </source>
</evidence>
<evidence type="ECO:0000313" key="9">
    <source>
        <dbReference type="Proteomes" id="UP001527866"/>
    </source>
</evidence>
<sequence length="359" mass="38478">MRSPFSPRTPYGHSTARPRPARLLPAVAAAASLAALAACAPAADAVPAAGSAPAAAGPVDDYGALSVCGTTLCGEDGQPVQLKGMSSHGLQWFEQCMTGGSLDALAQDWGADVVRLSMYVQEGGYETDPEGFTELVSTLIDEVTARGMYVVVDWHTLTPGDPNANTPAAKEFFSEIASRHGGNGNVLYEIANEPNGVSWGSIKSYAEEVIPVIREHDPDSVVLVGTRGWSSLGVSEGSDEQEVIDDPVDAEQVMYTFHFYAASHHDAYLSALDRASQRIPMFVTEFGTQEYTGDGPNDFESSQRYIDLMEERGISWTNWNYSDDHRSGAVFEEGTCDAGGPWSGDSLKPAGQWIKDRIA</sequence>
<dbReference type="InterPro" id="IPR001547">
    <property type="entry name" value="Glyco_hydro_5"/>
</dbReference>
<dbReference type="EMBL" id="JAQFWQ010000068">
    <property type="protein sequence ID" value="MDA2813117.1"/>
    <property type="molecule type" value="Genomic_DNA"/>
</dbReference>
<evidence type="ECO:0000256" key="3">
    <source>
        <dbReference type="ARBA" id="ARBA00022801"/>
    </source>
</evidence>
<evidence type="ECO:0000256" key="4">
    <source>
        <dbReference type="ARBA" id="ARBA00023295"/>
    </source>
</evidence>
<dbReference type="SUPFAM" id="SSF51445">
    <property type="entry name" value="(Trans)glycosidases"/>
    <property type="match status" value="1"/>
</dbReference>
<dbReference type="InterPro" id="IPR018087">
    <property type="entry name" value="Glyco_hydro_5_CS"/>
</dbReference>
<comment type="catalytic activity">
    <reaction evidence="1">
        <text>Endohydrolysis of (1-&gt;4)-beta-D-glucosidic linkages in cellulose, lichenin and cereal beta-D-glucans.</text>
        <dbReference type="EC" id="3.2.1.4"/>
    </reaction>
</comment>
<evidence type="ECO:0000313" key="8">
    <source>
        <dbReference type="EMBL" id="MDA2813117.1"/>
    </source>
</evidence>
<dbReference type="PANTHER" id="PTHR34142:SF1">
    <property type="entry name" value="GLYCOSIDE HYDROLASE FAMILY 5 DOMAIN-CONTAINING PROTEIN"/>
    <property type="match status" value="1"/>
</dbReference>
<feature type="domain" description="Glycoside hydrolase family 5" evidence="7">
    <location>
        <begin position="74"/>
        <end position="323"/>
    </location>
</feature>
<proteinExistence type="inferred from homology"/>
<keyword evidence="3 5" id="KW-0378">Hydrolase</keyword>
<comment type="similarity">
    <text evidence="5">Belongs to the glycosyl hydrolase 5 (cellulase A) family.</text>
</comment>
<dbReference type="InterPro" id="IPR017853">
    <property type="entry name" value="GH"/>
</dbReference>
<dbReference type="Gene3D" id="3.20.20.80">
    <property type="entry name" value="Glycosidases"/>
    <property type="match status" value="1"/>
</dbReference>
<dbReference type="PROSITE" id="PS00659">
    <property type="entry name" value="GLYCOSYL_HYDROL_F5"/>
    <property type="match status" value="1"/>
</dbReference>
<comment type="caution">
    <text evidence="8">The sequence shown here is derived from an EMBL/GenBank/DDBJ whole genome shotgun (WGS) entry which is preliminary data.</text>
</comment>
<organism evidence="8 9">
    <name type="scientific">Nocardiopsis endophytica</name>
    <dbReference type="NCBI Taxonomy" id="3018445"/>
    <lineage>
        <taxon>Bacteria</taxon>
        <taxon>Bacillati</taxon>
        <taxon>Actinomycetota</taxon>
        <taxon>Actinomycetes</taxon>
        <taxon>Streptosporangiales</taxon>
        <taxon>Nocardiopsidaceae</taxon>
        <taxon>Nocardiopsis</taxon>
    </lineage>
</organism>
<name>A0ABT4U9V1_9ACTN</name>
<evidence type="ECO:0000259" key="7">
    <source>
        <dbReference type="Pfam" id="PF00150"/>
    </source>
</evidence>
<keyword evidence="6" id="KW-0732">Signal</keyword>
<accession>A0ABT4U9V1</accession>
<keyword evidence="4 5" id="KW-0326">Glycosidase</keyword>
<evidence type="ECO:0000256" key="5">
    <source>
        <dbReference type="RuleBase" id="RU361153"/>
    </source>
</evidence>
<feature type="chain" id="PRO_5045760807" description="cellulase" evidence="6">
    <location>
        <begin position="38"/>
        <end position="359"/>
    </location>
</feature>
<dbReference type="GO" id="GO:0016787">
    <property type="term" value="F:hydrolase activity"/>
    <property type="evidence" value="ECO:0007669"/>
    <property type="project" value="UniProtKB-KW"/>
</dbReference>
<feature type="signal peptide" evidence="6">
    <location>
        <begin position="1"/>
        <end position="37"/>
    </location>
</feature>
<evidence type="ECO:0000256" key="6">
    <source>
        <dbReference type="SAM" id="SignalP"/>
    </source>
</evidence>
<dbReference type="PANTHER" id="PTHR34142">
    <property type="entry name" value="ENDO-BETA-1,4-GLUCANASE A"/>
    <property type="match status" value="1"/>
</dbReference>
<evidence type="ECO:0000256" key="1">
    <source>
        <dbReference type="ARBA" id="ARBA00000966"/>
    </source>
</evidence>
<gene>
    <name evidence="8" type="ORF">O4J56_20895</name>
</gene>
<protein>
    <recommendedName>
        <fullName evidence="2">cellulase</fullName>
        <ecNumber evidence="2">3.2.1.4</ecNumber>
    </recommendedName>
</protein>